<evidence type="ECO:0000313" key="2">
    <source>
        <dbReference type="Proteomes" id="UP000479293"/>
    </source>
</evidence>
<keyword evidence="2" id="KW-1185">Reference proteome</keyword>
<dbReference type="EMBL" id="WHLY01000002">
    <property type="protein sequence ID" value="MPR32427.1"/>
    <property type="molecule type" value="Genomic_DNA"/>
</dbReference>
<dbReference type="Proteomes" id="UP000479293">
    <property type="component" value="Unassembled WGS sequence"/>
</dbReference>
<evidence type="ECO:0000313" key="1">
    <source>
        <dbReference type="EMBL" id="MPR32427.1"/>
    </source>
</evidence>
<dbReference type="InterPro" id="IPR009923">
    <property type="entry name" value="Dodecin"/>
</dbReference>
<organism evidence="1 2">
    <name type="scientific">Salmonirosea aquatica</name>
    <dbReference type="NCBI Taxonomy" id="2654236"/>
    <lineage>
        <taxon>Bacteria</taxon>
        <taxon>Pseudomonadati</taxon>
        <taxon>Bacteroidota</taxon>
        <taxon>Cytophagia</taxon>
        <taxon>Cytophagales</taxon>
        <taxon>Spirosomataceae</taxon>
        <taxon>Salmonirosea</taxon>
    </lineage>
</organism>
<accession>A0A7C9FBB5</accession>
<dbReference type="RefSeq" id="WP_152756872.1">
    <property type="nucleotide sequence ID" value="NZ_WHLY01000002.1"/>
</dbReference>
<dbReference type="PANTHER" id="PTHR39324">
    <property type="entry name" value="CALCIUM DODECIN"/>
    <property type="match status" value="1"/>
</dbReference>
<dbReference type="Pfam" id="PF07311">
    <property type="entry name" value="Dodecin"/>
    <property type="match status" value="1"/>
</dbReference>
<dbReference type="AlphaFoldDB" id="A0A7C9FBB5"/>
<dbReference type="InterPro" id="IPR025543">
    <property type="entry name" value="Dodecin-like"/>
</dbReference>
<dbReference type="InterPro" id="IPR036694">
    <property type="entry name" value="Dodecin-like_sf"/>
</dbReference>
<protein>
    <submittedName>
        <fullName evidence="1">Dodecin domain-containing protein</fullName>
    </submittedName>
</protein>
<proteinExistence type="predicted"/>
<dbReference type="PANTHER" id="PTHR39324:SF1">
    <property type="entry name" value="CALCIUM DODECIN"/>
    <property type="match status" value="1"/>
</dbReference>
<comment type="caution">
    <text evidence="1">The sequence shown here is derived from an EMBL/GenBank/DDBJ whole genome shotgun (WGS) entry which is preliminary data.</text>
</comment>
<gene>
    <name evidence="1" type="ORF">GBK04_03460</name>
</gene>
<sequence>MVIKVIEIMASSSKSWEDAAQNALNEASKSIRGIKSIYIHETSATVEDGKIAQYRVNCKISFEVQ</sequence>
<name>A0A7C9FBB5_9BACT</name>
<reference evidence="1 2" key="1">
    <citation type="submission" date="2019-10" db="EMBL/GenBank/DDBJ databases">
        <title>Draft Genome Sequence of Cytophagaceae sp. SJW1-29.</title>
        <authorList>
            <person name="Choi A."/>
        </authorList>
    </citation>
    <scope>NUCLEOTIDE SEQUENCE [LARGE SCALE GENOMIC DNA]</scope>
    <source>
        <strain evidence="1 2">SJW1-29</strain>
    </source>
</reference>
<dbReference type="SUPFAM" id="SSF89807">
    <property type="entry name" value="Dodecin-like"/>
    <property type="match status" value="1"/>
</dbReference>
<dbReference type="Gene3D" id="3.30.1660.10">
    <property type="entry name" value="Flavin-binding protein dodecin"/>
    <property type="match status" value="1"/>
</dbReference>